<feature type="compositionally biased region" description="Basic and acidic residues" evidence="1">
    <location>
        <begin position="56"/>
        <end position="70"/>
    </location>
</feature>
<evidence type="ECO:0000256" key="1">
    <source>
        <dbReference type="SAM" id="MobiDB-lite"/>
    </source>
</evidence>
<feature type="compositionally biased region" description="Acidic residues" evidence="1">
    <location>
        <begin position="115"/>
        <end position="125"/>
    </location>
</feature>
<feature type="compositionally biased region" description="Acidic residues" evidence="1">
    <location>
        <begin position="253"/>
        <end position="269"/>
    </location>
</feature>
<evidence type="ECO:0000313" key="3">
    <source>
        <dbReference type="Proteomes" id="UP000572817"/>
    </source>
</evidence>
<keyword evidence="3" id="KW-1185">Reference proteome</keyword>
<gene>
    <name evidence="2" type="ORF">GTA08_BOTSDO11701</name>
</gene>
<feature type="region of interest" description="Disordered" evidence="1">
    <location>
        <begin position="98"/>
        <end position="172"/>
    </location>
</feature>
<dbReference type="EMBL" id="WWBZ02000002">
    <property type="protein sequence ID" value="KAF4312571.1"/>
    <property type="molecule type" value="Genomic_DNA"/>
</dbReference>
<feature type="region of interest" description="Disordered" evidence="1">
    <location>
        <begin position="355"/>
        <end position="438"/>
    </location>
</feature>
<dbReference type="OrthoDB" id="3946720at2759"/>
<sequence>MPTVVKQTSKQVKAAYKKNGGRPSESEVTRLEKLAAADRRAEELREKERKKRENKKKREEKEKREREARRKNGLGDATQACGWNFTQHRQKNWFRAFLQKTNPPPENPYKSSPTEELDNAVEGLEESGGNEKEQHQVQIAGQDEPVDLLNNHLDTKGADGNLSDDSCEHVGEGINPAAQHETVQAIEPWDNDGTDDDILGSFNEANEGERLAQGHNSILKSNPQDFDTTNDNILLEAHDQVVGENKPATEAGSDNEDEPWDLDDIDEAALLDAVQGRTPISKAPHPFPASQDDGLPDFNTALSAESKKGEPIVHSPSDPVARAGCFSDSFMSNSSDFDITAEDLAAVDALCRQPPTTTKKSDPVPLSNTYAAHPEPVSLMPPPTKSMGKRRLETPESPSVPAGKQRKILMPKRVSAMNSMGPPPPPLKPAAGSPSHSRFADFGLSTQFIADAVSDDDIDF</sequence>
<feature type="region of interest" description="Disordered" evidence="1">
    <location>
        <begin position="1"/>
        <end position="83"/>
    </location>
</feature>
<name>A0A8H4J4F0_9PEZI</name>
<comment type="caution">
    <text evidence="2">The sequence shown here is derived from an EMBL/GenBank/DDBJ whole genome shotgun (WGS) entry which is preliminary data.</text>
</comment>
<organism evidence="2 3">
    <name type="scientific">Botryosphaeria dothidea</name>
    <dbReference type="NCBI Taxonomy" id="55169"/>
    <lineage>
        <taxon>Eukaryota</taxon>
        <taxon>Fungi</taxon>
        <taxon>Dikarya</taxon>
        <taxon>Ascomycota</taxon>
        <taxon>Pezizomycotina</taxon>
        <taxon>Dothideomycetes</taxon>
        <taxon>Dothideomycetes incertae sedis</taxon>
        <taxon>Botryosphaeriales</taxon>
        <taxon>Botryosphaeriaceae</taxon>
        <taxon>Botryosphaeria</taxon>
    </lineage>
</organism>
<dbReference type="AlphaFoldDB" id="A0A8H4J4F0"/>
<evidence type="ECO:0000313" key="2">
    <source>
        <dbReference type="EMBL" id="KAF4312571.1"/>
    </source>
</evidence>
<feature type="region of interest" description="Disordered" evidence="1">
    <location>
        <begin position="239"/>
        <end position="319"/>
    </location>
</feature>
<feature type="compositionally biased region" description="Polar residues" evidence="1">
    <location>
        <begin position="1"/>
        <end position="11"/>
    </location>
</feature>
<reference evidence="2" key="1">
    <citation type="submission" date="2020-04" db="EMBL/GenBank/DDBJ databases">
        <title>Genome Assembly and Annotation of Botryosphaeria dothidea sdau 11-99, a Latent Pathogen of Apple Fruit Ring Rot in China.</title>
        <authorList>
            <person name="Yu C."/>
            <person name="Diao Y."/>
            <person name="Lu Q."/>
            <person name="Zhao J."/>
            <person name="Cui S."/>
            <person name="Peng C."/>
            <person name="He B."/>
            <person name="Liu H."/>
        </authorList>
    </citation>
    <scope>NUCLEOTIDE SEQUENCE [LARGE SCALE GENOMIC DNA]</scope>
    <source>
        <strain evidence="2">Sdau11-99</strain>
    </source>
</reference>
<proteinExistence type="predicted"/>
<accession>A0A8H4J4F0</accession>
<protein>
    <submittedName>
        <fullName evidence="2">Uncharacterized protein</fullName>
    </submittedName>
</protein>
<dbReference type="Proteomes" id="UP000572817">
    <property type="component" value="Unassembled WGS sequence"/>
</dbReference>
<feature type="compositionally biased region" description="Basic and acidic residues" evidence="1">
    <location>
        <begin position="24"/>
        <end position="47"/>
    </location>
</feature>